<keyword evidence="4" id="KW-1185">Reference proteome</keyword>
<evidence type="ECO:0000259" key="2">
    <source>
        <dbReference type="Pfam" id="PF03707"/>
    </source>
</evidence>
<dbReference type="Pfam" id="PF03707">
    <property type="entry name" value="MHYT"/>
    <property type="match status" value="1"/>
</dbReference>
<feature type="transmembrane region" description="Helical" evidence="1">
    <location>
        <begin position="25"/>
        <end position="47"/>
    </location>
</feature>
<name>A0A1H2HPV7_9GAMM</name>
<evidence type="ECO:0000313" key="4">
    <source>
        <dbReference type="Proteomes" id="UP000243924"/>
    </source>
</evidence>
<keyword evidence="1" id="KW-0812">Transmembrane</keyword>
<gene>
    <name evidence="3" type="ORF">SAMN05216210_3215</name>
</gene>
<protein>
    <submittedName>
        <fullName evidence="3">Signalling protein N terminal repeat-containing protein</fullName>
    </submittedName>
</protein>
<sequence length="71" mass="7511">MISSFFYLESADHPQLLHGQHDHGLMLLSMVIAVLASGFALQVASLARVAGTRLARNFSLLSGSITLAGSI</sequence>
<reference evidence="4" key="1">
    <citation type="submission" date="2016-10" db="EMBL/GenBank/DDBJ databases">
        <authorList>
            <person name="Varghese N."/>
            <person name="Submissions S."/>
        </authorList>
    </citation>
    <scope>NUCLEOTIDE SEQUENCE [LARGE SCALE GENOMIC DNA]</scope>
    <source>
        <strain evidence="4">CECT 8338</strain>
    </source>
</reference>
<dbReference type="STRING" id="1434072.SAMN05216210_3215"/>
<dbReference type="InterPro" id="IPR005330">
    <property type="entry name" value="MHYT_dom"/>
</dbReference>
<keyword evidence="1" id="KW-0472">Membrane</keyword>
<dbReference type="Proteomes" id="UP000243924">
    <property type="component" value="Chromosome I"/>
</dbReference>
<proteinExistence type="predicted"/>
<dbReference type="AlphaFoldDB" id="A0A1H2HPV7"/>
<evidence type="ECO:0000313" key="3">
    <source>
        <dbReference type="EMBL" id="SDU33875.1"/>
    </source>
</evidence>
<feature type="domain" description="MHYT" evidence="2">
    <location>
        <begin position="18"/>
        <end position="51"/>
    </location>
</feature>
<accession>A0A1H2HPV7</accession>
<organism evidence="3 4">
    <name type="scientific">Halopseudomonas salegens</name>
    <dbReference type="NCBI Taxonomy" id="1434072"/>
    <lineage>
        <taxon>Bacteria</taxon>
        <taxon>Pseudomonadati</taxon>
        <taxon>Pseudomonadota</taxon>
        <taxon>Gammaproteobacteria</taxon>
        <taxon>Pseudomonadales</taxon>
        <taxon>Pseudomonadaceae</taxon>
        <taxon>Halopseudomonas</taxon>
    </lineage>
</organism>
<dbReference type="RefSeq" id="WP_092388898.1">
    <property type="nucleotide sequence ID" value="NZ_LT629787.1"/>
</dbReference>
<evidence type="ECO:0000256" key="1">
    <source>
        <dbReference type="SAM" id="Phobius"/>
    </source>
</evidence>
<dbReference type="EMBL" id="LT629787">
    <property type="protein sequence ID" value="SDU33875.1"/>
    <property type="molecule type" value="Genomic_DNA"/>
</dbReference>
<keyword evidence="1" id="KW-1133">Transmembrane helix</keyword>
<dbReference type="OrthoDB" id="9810730at2"/>